<dbReference type="GO" id="GO:0016887">
    <property type="term" value="F:ATP hydrolysis activity"/>
    <property type="evidence" value="ECO:0007669"/>
    <property type="project" value="InterPro"/>
</dbReference>
<keyword evidence="5 7" id="KW-0694">RNA-binding</keyword>
<evidence type="ECO:0000259" key="9">
    <source>
        <dbReference type="PROSITE" id="PS50828"/>
    </source>
</evidence>
<comment type="subunit">
    <text evidence="7">Homodimer. Binds to stalled ribosomes, contacting rRNA.</text>
</comment>
<dbReference type="GO" id="GO:0004519">
    <property type="term" value="F:endonuclease activity"/>
    <property type="evidence" value="ECO:0007669"/>
    <property type="project" value="UniProtKB-UniRule"/>
</dbReference>
<dbReference type="EC" id="3.6.4.-" evidence="7"/>
<evidence type="ECO:0000256" key="6">
    <source>
        <dbReference type="ARBA" id="ARBA00023125"/>
    </source>
</evidence>
<dbReference type="GO" id="GO:0140664">
    <property type="term" value="F:ATP-dependent DNA damage sensor activity"/>
    <property type="evidence" value="ECO:0007669"/>
    <property type="project" value="InterPro"/>
</dbReference>
<dbReference type="GO" id="GO:0072344">
    <property type="term" value="P:rescue of stalled ribosome"/>
    <property type="evidence" value="ECO:0007669"/>
    <property type="project" value="UniProtKB-UniRule"/>
</dbReference>
<feature type="binding site" evidence="7">
    <location>
        <begin position="332"/>
        <end position="339"/>
    </location>
    <ligand>
        <name>ATP</name>
        <dbReference type="ChEBI" id="CHEBI:30616"/>
    </ligand>
</feature>
<keyword evidence="1 7" id="KW-0699">rRNA-binding</keyword>
<dbReference type="GO" id="GO:0006298">
    <property type="term" value="P:mismatch repair"/>
    <property type="evidence" value="ECO:0007669"/>
    <property type="project" value="InterPro"/>
</dbReference>
<dbReference type="PANTHER" id="PTHR48466:SF2">
    <property type="entry name" value="OS10G0509000 PROTEIN"/>
    <property type="match status" value="1"/>
</dbReference>
<dbReference type="InterPro" id="IPR046893">
    <property type="entry name" value="MSSS"/>
</dbReference>
<dbReference type="EMBL" id="DTHV01000149">
    <property type="protein sequence ID" value="HGW60767.1"/>
    <property type="molecule type" value="Genomic_DNA"/>
</dbReference>
<evidence type="ECO:0000256" key="4">
    <source>
        <dbReference type="ARBA" id="ARBA00022840"/>
    </source>
</evidence>
<feature type="domain" description="Smr" evidence="9">
    <location>
        <begin position="705"/>
        <end position="780"/>
    </location>
</feature>
<feature type="coiled-coil region" evidence="8">
    <location>
        <begin position="530"/>
        <end position="621"/>
    </location>
</feature>
<dbReference type="SMART" id="SM00463">
    <property type="entry name" value="SMR"/>
    <property type="match status" value="1"/>
</dbReference>
<dbReference type="InterPro" id="IPR005747">
    <property type="entry name" value="MutS2"/>
</dbReference>
<organism evidence="10">
    <name type="scientific">Caldisericum exile</name>
    <dbReference type="NCBI Taxonomy" id="693075"/>
    <lineage>
        <taxon>Bacteria</taxon>
        <taxon>Pseudomonadati</taxon>
        <taxon>Caldisericota/Cryosericota group</taxon>
        <taxon>Caldisericota</taxon>
        <taxon>Caldisericia</taxon>
        <taxon>Caldisericales</taxon>
        <taxon>Caldisericaceae</taxon>
        <taxon>Caldisericum</taxon>
    </lineage>
</organism>
<reference evidence="10" key="1">
    <citation type="journal article" date="2020" name="mSystems">
        <title>Genome- and Community-Level Interaction Insights into Carbon Utilization and Element Cycling Functions of Hydrothermarchaeota in Hydrothermal Sediment.</title>
        <authorList>
            <person name="Zhou Z."/>
            <person name="Liu Y."/>
            <person name="Xu W."/>
            <person name="Pan J."/>
            <person name="Luo Z.H."/>
            <person name="Li M."/>
        </authorList>
    </citation>
    <scope>NUCLEOTIDE SEQUENCE [LARGE SCALE GENOMIC DNA]</scope>
    <source>
        <strain evidence="10">SpSt-794</strain>
    </source>
</reference>
<dbReference type="PROSITE" id="PS50828">
    <property type="entry name" value="SMR"/>
    <property type="match status" value="1"/>
</dbReference>
<comment type="similarity">
    <text evidence="7">Belongs to the DNA mismatch repair MutS family. MutS2 subfamily.</text>
</comment>
<dbReference type="InterPro" id="IPR007696">
    <property type="entry name" value="DNA_mismatch_repair_MutS_core"/>
</dbReference>
<keyword evidence="6 7" id="KW-0238">DNA-binding</keyword>
<dbReference type="PIRSF" id="PIRSF005814">
    <property type="entry name" value="MutS_YshD"/>
    <property type="match status" value="1"/>
</dbReference>
<dbReference type="EC" id="3.1.-.-" evidence="7"/>
<comment type="caution">
    <text evidence="10">The sequence shown here is derived from an EMBL/GenBank/DDBJ whole genome shotgun (WGS) entry which is preliminary data.</text>
</comment>
<dbReference type="GO" id="GO:0045910">
    <property type="term" value="P:negative regulation of DNA recombination"/>
    <property type="evidence" value="ECO:0007669"/>
    <property type="project" value="InterPro"/>
</dbReference>
<keyword evidence="3 7" id="KW-0378">Hydrolase</keyword>
<dbReference type="InterPro" id="IPR036063">
    <property type="entry name" value="Smr_dom_sf"/>
</dbReference>
<dbReference type="SUPFAM" id="SSF160443">
    <property type="entry name" value="SMR domain-like"/>
    <property type="match status" value="1"/>
</dbReference>
<dbReference type="SUPFAM" id="SSF52540">
    <property type="entry name" value="P-loop containing nucleoside triphosphate hydrolases"/>
    <property type="match status" value="1"/>
</dbReference>
<evidence type="ECO:0000256" key="5">
    <source>
        <dbReference type="ARBA" id="ARBA00022884"/>
    </source>
</evidence>
<dbReference type="InterPro" id="IPR002625">
    <property type="entry name" value="Smr_dom"/>
</dbReference>
<evidence type="ECO:0000256" key="2">
    <source>
        <dbReference type="ARBA" id="ARBA00022741"/>
    </source>
</evidence>
<dbReference type="HAMAP" id="MF_00092">
    <property type="entry name" value="MutS2"/>
    <property type="match status" value="1"/>
</dbReference>
<comment type="function">
    <text evidence="7">Endonuclease that is involved in the suppression of homologous recombination and thus may have a key role in the control of bacterial genetic diversity.</text>
</comment>
<proteinExistence type="inferred from homology"/>
<dbReference type="Gene3D" id="3.30.1370.110">
    <property type="match status" value="1"/>
</dbReference>
<dbReference type="PANTHER" id="PTHR48466">
    <property type="entry name" value="OS10G0509000 PROTEIN-RELATED"/>
    <property type="match status" value="1"/>
</dbReference>
<dbReference type="NCBIfam" id="TIGR01069">
    <property type="entry name" value="mutS2"/>
    <property type="match status" value="1"/>
</dbReference>
<dbReference type="SUPFAM" id="SSF48334">
    <property type="entry name" value="DNA repair protein MutS, domain III"/>
    <property type="match status" value="1"/>
</dbReference>
<dbReference type="SMART" id="SM00534">
    <property type="entry name" value="MUTSac"/>
    <property type="match status" value="1"/>
</dbReference>
<dbReference type="GO" id="GO:0030983">
    <property type="term" value="F:mismatched DNA binding"/>
    <property type="evidence" value="ECO:0007669"/>
    <property type="project" value="InterPro"/>
</dbReference>
<dbReference type="GO" id="GO:0005524">
    <property type="term" value="F:ATP binding"/>
    <property type="evidence" value="ECO:0007669"/>
    <property type="project" value="UniProtKB-UniRule"/>
</dbReference>
<evidence type="ECO:0000256" key="8">
    <source>
        <dbReference type="SAM" id="Coils"/>
    </source>
</evidence>
<protein>
    <recommendedName>
        <fullName evidence="7">Endonuclease MutS2</fullName>
        <ecNumber evidence="7">3.1.-.-</ecNumber>
    </recommendedName>
    <alternativeName>
        <fullName evidence="7">Ribosome-associated protein quality control-upstream factor</fullName>
        <shortName evidence="7">RQC-upstream factor</shortName>
        <shortName evidence="7">RqcU</shortName>
        <ecNumber evidence="7">3.6.4.-</ecNumber>
    </alternativeName>
</protein>
<comment type="function">
    <text evidence="7">Acts as a ribosome collision sensor, splitting the ribosome into its 2 subunits. Detects stalled/collided 70S ribosomes which it binds and splits by an ATP-hydrolysis driven conformational change. Acts upstream of the ribosome quality control system (RQC), a ribosome-associated complex that mediates the extraction of incompletely synthesized nascent chains from stalled ribosomes and their subsequent degradation. Probably generates substrates for RQC.</text>
</comment>
<dbReference type="Pfam" id="PF00488">
    <property type="entry name" value="MutS_V"/>
    <property type="match status" value="1"/>
</dbReference>
<keyword evidence="2 7" id="KW-0547">Nucleotide-binding</keyword>
<keyword evidence="8" id="KW-0175">Coiled coil</keyword>
<accession>A0A7C4U1I8</accession>
<dbReference type="FunFam" id="3.40.50.300:FF:000830">
    <property type="entry name" value="Endonuclease MutS2"/>
    <property type="match status" value="1"/>
</dbReference>
<dbReference type="InterPro" id="IPR027417">
    <property type="entry name" value="P-loop_NTPase"/>
</dbReference>
<dbReference type="InterPro" id="IPR000432">
    <property type="entry name" value="DNA_mismatch_repair_MutS_C"/>
</dbReference>
<dbReference type="Gene3D" id="3.40.50.300">
    <property type="entry name" value="P-loop containing nucleotide triphosphate hydrolases"/>
    <property type="match status" value="1"/>
</dbReference>
<evidence type="ECO:0000256" key="7">
    <source>
        <dbReference type="HAMAP-Rule" id="MF_00092"/>
    </source>
</evidence>
<evidence type="ECO:0000256" key="3">
    <source>
        <dbReference type="ARBA" id="ARBA00022801"/>
    </source>
</evidence>
<dbReference type="InterPro" id="IPR036187">
    <property type="entry name" value="DNA_mismatch_repair_MutS_sf"/>
</dbReference>
<keyword evidence="4 7" id="KW-0067">ATP-binding</keyword>
<dbReference type="SMART" id="SM00533">
    <property type="entry name" value="MUTSd"/>
    <property type="match status" value="1"/>
</dbReference>
<dbReference type="GO" id="GO:0019843">
    <property type="term" value="F:rRNA binding"/>
    <property type="evidence" value="ECO:0007669"/>
    <property type="project" value="UniProtKB-UniRule"/>
</dbReference>
<dbReference type="Pfam" id="PF20297">
    <property type="entry name" value="MSSS"/>
    <property type="match status" value="1"/>
</dbReference>
<keyword evidence="7" id="KW-0540">Nuclease</keyword>
<name>A0A7C4U1I8_9BACT</name>
<gene>
    <name evidence="7" type="primary">mutS2</name>
    <name evidence="7" type="synonym">rqcU</name>
    <name evidence="10" type="ORF">ENV82_05000</name>
</gene>
<evidence type="ECO:0000313" key="10">
    <source>
        <dbReference type="EMBL" id="HGW60767.1"/>
    </source>
</evidence>
<dbReference type="AlphaFoldDB" id="A0A7C4U1I8"/>
<dbReference type="Pfam" id="PF01713">
    <property type="entry name" value="Smr"/>
    <property type="match status" value="1"/>
</dbReference>
<keyword evidence="7 10" id="KW-0255">Endonuclease</keyword>
<sequence>MDKDTLTSVEFDKILERCEHLAFTNGGKSLIRTLTPYIQIEEAKEGIKETTDAKKFLQGEGDLPFVEFIDIEPLFEHIKVLSLLTPQEMLRVANVLSTISEIKEIGTSFRDEYPLIFKYTTRLSSFDDIVKDIRSVIANDGKIVDDATPLLGIIRREMKTTYLRIQSILQEILYSKENEDVIQDRIITKRNNRYVIPIRLNSKPSFSYVVQGESGSRLTLFIEPTAVVELNNKLVELFLKEQKEEERIILGLEERIRNRMEHVEHSLDIIYHLDFIFAKARLSIEEKANEVEIVDKPMISLYEARNPFIPEERVVPIDIEAGKGFKMLIITGPNTGGKTVTLKTVGLLTLMAKSGMHIPAISNSKIGFFREVFADIGDEQSIEQSLSTFSSHMVRIINIIKSVNASDLVLIDELGAGTDPEEGAALGYAILKKLYEIGATSIITTHHSKLKEFPYKFDKAVNASVGFDIDTLSPTYKLYTGLPGESHALIIAERLGLPKDVLDYARGELTTDYKEKSLILSKMHEDRKSIESMRNEIEMEKVETAKLKEVYEQKLKELEERRQSILRKAYEESQRIIDETKEKMNKILENLDNFIKSQKEIQDMKKVIKEEERALEGREEEFVPQKIEGELSIGALVYVPSFQMQGVVLQIKKDINKVIVQMGAIRATLNLNEVKLIEEEENKEEKKEKDSNIKSLLTEEVPIRVDLHGYTVEESIDFLDRYLDKAYLHGFPYVYIIHGKGSGTLKEAIYEYLKKDKRVARIETGLPGEGGSGITIVYFK</sequence>
<dbReference type="GO" id="GO:0043023">
    <property type="term" value="F:ribosomal large subunit binding"/>
    <property type="evidence" value="ECO:0007669"/>
    <property type="project" value="UniProtKB-UniRule"/>
</dbReference>
<dbReference type="InterPro" id="IPR045076">
    <property type="entry name" value="MutS"/>
</dbReference>
<dbReference type="CDD" id="cd06503">
    <property type="entry name" value="ATP-synt_Fo_b"/>
    <property type="match status" value="1"/>
</dbReference>
<evidence type="ECO:0000256" key="1">
    <source>
        <dbReference type="ARBA" id="ARBA00022730"/>
    </source>
</evidence>